<sequence>MSNAPQAVDCRVILMQPNKACLAVLAKCVTEQKKTDIKQRRQCCGPNKFTEPTGKL</sequence>
<accession>A0A0E9XJR8</accession>
<name>A0A0E9XJR8_ANGAN</name>
<evidence type="ECO:0000313" key="1">
    <source>
        <dbReference type="EMBL" id="JAI01929.1"/>
    </source>
</evidence>
<dbReference type="AlphaFoldDB" id="A0A0E9XJR8"/>
<protein>
    <submittedName>
        <fullName evidence="1">Uncharacterized protein</fullName>
    </submittedName>
</protein>
<organism evidence="1">
    <name type="scientific">Anguilla anguilla</name>
    <name type="common">European freshwater eel</name>
    <name type="synonym">Muraena anguilla</name>
    <dbReference type="NCBI Taxonomy" id="7936"/>
    <lineage>
        <taxon>Eukaryota</taxon>
        <taxon>Metazoa</taxon>
        <taxon>Chordata</taxon>
        <taxon>Craniata</taxon>
        <taxon>Vertebrata</taxon>
        <taxon>Euteleostomi</taxon>
        <taxon>Actinopterygii</taxon>
        <taxon>Neopterygii</taxon>
        <taxon>Teleostei</taxon>
        <taxon>Anguilliformes</taxon>
        <taxon>Anguillidae</taxon>
        <taxon>Anguilla</taxon>
    </lineage>
</organism>
<proteinExistence type="predicted"/>
<reference evidence="1" key="1">
    <citation type="submission" date="2014-11" db="EMBL/GenBank/DDBJ databases">
        <authorList>
            <person name="Amaro Gonzalez C."/>
        </authorList>
    </citation>
    <scope>NUCLEOTIDE SEQUENCE</scope>
</reference>
<reference evidence="1" key="2">
    <citation type="journal article" date="2015" name="Fish Shellfish Immunol.">
        <title>Early steps in the European eel (Anguilla anguilla)-Vibrio vulnificus interaction in the gills: Role of the RtxA13 toxin.</title>
        <authorList>
            <person name="Callol A."/>
            <person name="Pajuelo D."/>
            <person name="Ebbesson L."/>
            <person name="Teles M."/>
            <person name="MacKenzie S."/>
            <person name="Amaro C."/>
        </authorList>
    </citation>
    <scope>NUCLEOTIDE SEQUENCE</scope>
</reference>
<dbReference type="EMBL" id="GBXM01006649">
    <property type="protein sequence ID" value="JAI01929.1"/>
    <property type="molecule type" value="Transcribed_RNA"/>
</dbReference>